<organism evidence="2 3">
    <name type="scientific">Oceaniovalibus guishaninsula JLT2003</name>
    <dbReference type="NCBI Taxonomy" id="1231392"/>
    <lineage>
        <taxon>Bacteria</taxon>
        <taxon>Pseudomonadati</taxon>
        <taxon>Pseudomonadota</taxon>
        <taxon>Alphaproteobacteria</taxon>
        <taxon>Rhodobacterales</taxon>
        <taxon>Roseobacteraceae</taxon>
        <taxon>Oceaniovalibus</taxon>
    </lineage>
</organism>
<feature type="compositionally biased region" description="Low complexity" evidence="1">
    <location>
        <begin position="59"/>
        <end position="92"/>
    </location>
</feature>
<comment type="caution">
    <text evidence="2">The sequence shown here is derived from an EMBL/GenBank/DDBJ whole genome shotgun (WGS) entry which is preliminary data.</text>
</comment>
<evidence type="ECO:0000256" key="1">
    <source>
        <dbReference type="SAM" id="MobiDB-lite"/>
    </source>
</evidence>
<dbReference type="Proteomes" id="UP000006765">
    <property type="component" value="Unassembled WGS sequence"/>
</dbReference>
<accession>K2HS32</accession>
<evidence type="ECO:0000313" key="3">
    <source>
        <dbReference type="Proteomes" id="UP000006765"/>
    </source>
</evidence>
<reference evidence="2 3" key="1">
    <citation type="journal article" date="2012" name="J. Bacteriol.">
        <title>Draft Genome Sequence of Oceaniovalibus guishaninsula JLT2003T.</title>
        <authorList>
            <person name="Tang K."/>
            <person name="Liu K."/>
            <person name="Jiao N."/>
        </authorList>
    </citation>
    <scope>NUCLEOTIDE SEQUENCE [LARGE SCALE GENOMIC DNA]</scope>
    <source>
        <strain evidence="2 3">JLT2003</strain>
    </source>
</reference>
<protein>
    <submittedName>
        <fullName evidence="2">Uncharacterized protein</fullName>
    </submittedName>
</protein>
<sequence>MFSNIFGGLFRPRPPFGAAQQPPQPKPEPRPEPKPQPPAAKDPVAQAPASTAPAETRPVDPVAPAAPPAAATNTAPPAAPTSPVVTTATSADEGPLAPAPAVDREALASAIVLMQAAQDEDAAARLAAERTREAIRVDTLFDRIAGPAAPRIVPDGKTSPYDPLAHGPADSRPPAPPVMDRTA</sequence>
<proteinExistence type="predicted"/>
<evidence type="ECO:0000313" key="2">
    <source>
        <dbReference type="EMBL" id="EKE45519.1"/>
    </source>
</evidence>
<gene>
    <name evidence="2" type="ORF">OCGS_0609</name>
</gene>
<keyword evidence="3" id="KW-1185">Reference proteome</keyword>
<dbReference type="RefSeq" id="WP_007425762.1">
    <property type="nucleotide sequence ID" value="NZ_AMGO01000007.1"/>
</dbReference>
<name>K2HS32_9RHOB</name>
<feature type="region of interest" description="Disordered" evidence="1">
    <location>
        <begin position="146"/>
        <end position="183"/>
    </location>
</feature>
<dbReference type="EMBL" id="AMGO01000007">
    <property type="protein sequence ID" value="EKE45519.1"/>
    <property type="molecule type" value="Genomic_DNA"/>
</dbReference>
<dbReference type="AlphaFoldDB" id="K2HS32"/>
<feature type="region of interest" description="Disordered" evidence="1">
    <location>
        <begin position="1"/>
        <end position="101"/>
    </location>
</feature>